<proteinExistence type="predicted"/>
<keyword evidence="2" id="KW-0472">Membrane</keyword>
<evidence type="ECO:0000313" key="4">
    <source>
        <dbReference type="Proteomes" id="UP000255087"/>
    </source>
</evidence>
<evidence type="ECO:0000256" key="2">
    <source>
        <dbReference type="SAM" id="Phobius"/>
    </source>
</evidence>
<feature type="region of interest" description="Disordered" evidence="1">
    <location>
        <begin position="103"/>
        <end position="131"/>
    </location>
</feature>
<reference evidence="3 4" key="1">
    <citation type="submission" date="2018-06" db="EMBL/GenBank/DDBJ databases">
        <authorList>
            <consortium name="Pathogen Informatics"/>
            <person name="Doyle S."/>
        </authorList>
    </citation>
    <scope>NUCLEOTIDE SEQUENCE [LARGE SCALE GENOMIC DNA]</scope>
    <source>
        <strain evidence="3 4">NCTC8580</strain>
    </source>
</reference>
<dbReference type="RefSeq" id="WP_115115473.1">
    <property type="nucleotide sequence ID" value="NZ_UHJC01000001.1"/>
</dbReference>
<sequence length="250" mass="28608">MLNKGKQLINSSNSIRYAGVNKNLPRRENLFSGAHGRKVITYCLLIGLTPFCWQVKGETVKFNANVPMSSIPDLESPLLSHEKEFNWIGNNVELLSPVSALSEPVTEPGAQPESSNTPNKGNHTQSEANKGRIGVEEKHELTPEGVHQFEIFLLIQIAIFLPAFLLSVYFSMRRTLRRDWAKHMPKGLAPKVSPIGMISILCVPRLIKSHRWQIWEQRQWFRDMKACYGLAVAYRDTWHWKRSIKAIDYQ</sequence>
<keyword evidence="2" id="KW-1133">Transmembrane helix</keyword>
<evidence type="ECO:0000256" key="1">
    <source>
        <dbReference type="SAM" id="MobiDB-lite"/>
    </source>
</evidence>
<name>A0A380Q9N4_YERPU</name>
<evidence type="ECO:0000313" key="3">
    <source>
        <dbReference type="EMBL" id="SUP83793.1"/>
    </source>
</evidence>
<dbReference type="Proteomes" id="UP000255087">
    <property type="component" value="Unassembled WGS sequence"/>
</dbReference>
<feature type="compositionally biased region" description="Polar residues" evidence="1">
    <location>
        <begin position="112"/>
        <end position="128"/>
    </location>
</feature>
<dbReference type="EMBL" id="UHJC01000001">
    <property type="protein sequence ID" value="SUP83793.1"/>
    <property type="molecule type" value="Genomic_DNA"/>
</dbReference>
<keyword evidence="2" id="KW-0812">Transmembrane</keyword>
<feature type="transmembrane region" description="Helical" evidence="2">
    <location>
        <begin position="151"/>
        <end position="172"/>
    </location>
</feature>
<gene>
    <name evidence="3" type="ORF">NCTC8580_02718</name>
</gene>
<organism evidence="3 4">
    <name type="scientific">Yersinia pseudotuberculosis</name>
    <dbReference type="NCBI Taxonomy" id="633"/>
    <lineage>
        <taxon>Bacteria</taxon>
        <taxon>Pseudomonadati</taxon>
        <taxon>Pseudomonadota</taxon>
        <taxon>Gammaproteobacteria</taxon>
        <taxon>Enterobacterales</taxon>
        <taxon>Yersiniaceae</taxon>
        <taxon>Yersinia</taxon>
    </lineage>
</organism>
<accession>A0A380Q9N4</accession>
<protein>
    <submittedName>
        <fullName evidence="3">Uncharacterized protein</fullName>
    </submittedName>
</protein>
<dbReference type="AlphaFoldDB" id="A0A380Q9N4"/>